<dbReference type="Pfam" id="PF03745">
    <property type="entry name" value="DUF309"/>
    <property type="match status" value="1"/>
</dbReference>
<sequence length="164" mass="18319">MDDHTRDDTVGPPISGSPTGWDASRGLSNGWEHGTLRRAVVHGVRLYNAGAFHEAHDCFESEWYNYGSGSTESAFLHGMVQVAAGAYKHFDFENDDGMRSLFETALQYLHGVPEDYYGVSVDEVRTTLQAALDDPETLDGWHIELDGNRPVAMDHDREFAEQLE</sequence>
<proteinExistence type="predicted"/>
<evidence type="ECO:0000313" key="2">
    <source>
        <dbReference type="EMBL" id="MFD1634475.1"/>
    </source>
</evidence>
<organism evidence="2 3">
    <name type="scientific">Haloplanus ruber</name>
    <dbReference type="NCBI Taxonomy" id="869892"/>
    <lineage>
        <taxon>Archaea</taxon>
        <taxon>Methanobacteriati</taxon>
        <taxon>Methanobacteriota</taxon>
        <taxon>Stenosarchaea group</taxon>
        <taxon>Halobacteria</taxon>
        <taxon>Halobacteriales</taxon>
        <taxon>Haloferacaceae</taxon>
        <taxon>Haloplanus</taxon>
    </lineage>
</organism>
<keyword evidence="3" id="KW-1185">Reference proteome</keyword>
<evidence type="ECO:0000256" key="1">
    <source>
        <dbReference type="SAM" id="MobiDB-lite"/>
    </source>
</evidence>
<gene>
    <name evidence="2" type="ORF">ACFSBJ_12150</name>
</gene>
<dbReference type="EMBL" id="JBHUDL010000010">
    <property type="protein sequence ID" value="MFD1634475.1"/>
    <property type="molecule type" value="Genomic_DNA"/>
</dbReference>
<dbReference type="RefSeq" id="WP_256404722.1">
    <property type="nucleotide sequence ID" value="NZ_CP187151.1"/>
</dbReference>
<accession>A0ABD6D010</accession>
<dbReference type="Proteomes" id="UP001597075">
    <property type="component" value="Unassembled WGS sequence"/>
</dbReference>
<dbReference type="PANTHER" id="PTHR34796">
    <property type="entry name" value="EXPRESSED PROTEIN"/>
    <property type="match status" value="1"/>
</dbReference>
<comment type="caution">
    <text evidence="2">The sequence shown here is derived from an EMBL/GenBank/DDBJ whole genome shotgun (WGS) entry which is preliminary data.</text>
</comment>
<dbReference type="SUPFAM" id="SSF140663">
    <property type="entry name" value="TTHA0068-like"/>
    <property type="match status" value="1"/>
</dbReference>
<dbReference type="InterPro" id="IPR023203">
    <property type="entry name" value="TTHA0068_sf"/>
</dbReference>
<dbReference type="PANTHER" id="PTHR34796:SF1">
    <property type="entry name" value="EXPRESSED PROTEIN"/>
    <property type="match status" value="1"/>
</dbReference>
<dbReference type="InterPro" id="IPR005500">
    <property type="entry name" value="DUF309"/>
</dbReference>
<reference evidence="2 3" key="1">
    <citation type="journal article" date="2019" name="Int. J. Syst. Evol. Microbiol.">
        <title>The Global Catalogue of Microorganisms (GCM) 10K type strain sequencing project: providing services to taxonomists for standard genome sequencing and annotation.</title>
        <authorList>
            <consortium name="The Broad Institute Genomics Platform"/>
            <consortium name="The Broad Institute Genome Sequencing Center for Infectious Disease"/>
            <person name="Wu L."/>
            <person name="Ma J."/>
        </authorList>
    </citation>
    <scope>NUCLEOTIDE SEQUENCE [LARGE SCALE GENOMIC DNA]</scope>
    <source>
        <strain evidence="2 3">CGMCC 1.10594</strain>
    </source>
</reference>
<dbReference type="Gene3D" id="1.10.3450.10">
    <property type="entry name" value="TTHA0068-like"/>
    <property type="match status" value="1"/>
</dbReference>
<name>A0ABD6D010_9EURY</name>
<dbReference type="AlphaFoldDB" id="A0ABD6D010"/>
<protein>
    <submittedName>
        <fullName evidence="2">DUF309 domain-containing protein</fullName>
    </submittedName>
</protein>
<feature type="region of interest" description="Disordered" evidence="1">
    <location>
        <begin position="1"/>
        <end position="23"/>
    </location>
</feature>
<evidence type="ECO:0000313" key="3">
    <source>
        <dbReference type="Proteomes" id="UP001597075"/>
    </source>
</evidence>